<keyword evidence="3" id="KW-1185">Reference proteome</keyword>
<evidence type="ECO:0000313" key="2">
    <source>
        <dbReference type="EMBL" id="MBW9063828.1"/>
    </source>
</evidence>
<dbReference type="PROSITE" id="PS51257">
    <property type="entry name" value="PROKAR_LIPOPROTEIN"/>
    <property type="match status" value="1"/>
</dbReference>
<name>A0ABS7H9Q7_9HYPH</name>
<evidence type="ECO:0000313" key="3">
    <source>
        <dbReference type="Proteomes" id="UP000757604"/>
    </source>
</evidence>
<dbReference type="EMBL" id="JAEUAO010000002">
    <property type="protein sequence ID" value="MBW9063828.1"/>
    <property type="molecule type" value="Genomic_DNA"/>
</dbReference>
<keyword evidence="1" id="KW-0812">Transmembrane</keyword>
<dbReference type="RefSeq" id="WP_220371809.1">
    <property type="nucleotide sequence ID" value="NZ_JAEUAO010000002.1"/>
</dbReference>
<keyword evidence="1" id="KW-0472">Membrane</keyword>
<protein>
    <submittedName>
        <fullName evidence="2">Uncharacterized protein</fullName>
    </submittedName>
</protein>
<feature type="transmembrane region" description="Helical" evidence="1">
    <location>
        <begin position="29"/>
        <end position="53"/>
    </location>
</feature>
<reference evidence="2 3" key="1">
    <citation type="journal article" date="2021" name="MBio">
        <title>Poor Competitiveness of Bradyrhizobium in Pigeon Pea Root Colonization in Indian Soils.</title>
        <authorList>
            <person name="Chalasani D."/>
            <person name="Basu A."/>
            <person name="Pullabhotla S.V.S.R.N."/>
            <person name="Jorrin B."/>
            <person name="Neal A.L."/>
            <person name="Poole P.S."/>
            <person name="Podile A.R."/>
            <person name="Tkacz A."/>
        </authorList>
    </citation>
    <scope>NUCLEOTIDE SEQUENCE [LARGE SCALE GENOMIC DNA]</scope>
    <source>
        <strain evidence="2 3">HU44</strain>
    </source>
</reference>
<comment type="caution">
    <text evidence="2">The sequence shown here is derived from an EMBL/GenBank/DDBJ whole genome shotgun (WGS) entry which is preliminary data.</text>
</comment>
<sequence>MKKLILWTAGGLGLATACGLVGLSHLSATMVTLTVFCALHVLAVWSFGVVWSLPDRIAAWAQPSANVVVGRKRKGVE</sequence>
<accession>A0ABS7H9Q7</accession>
<evidence type="ECO:0000256" key="1">
    <source>
        <dbReference type="SAM" id="Phobius"/>
    </source>
</evidence>
<gene>
    <name evidence="2" type="ORF">JNB71_10895</name>
</gene>
<organism evidence="2 3">
    <name type="scientific">Rhizobium herbae</name>
    <dbReference type="NCBI Taxonomy" id="508661"/>
    <lineage>
        <taxon>Bacteria</taxon>
        <taxon>Pseudomonadati</taxon>
        <taxon>Pseudomonadota</taxon>
        <taxon>Alphaproteobacteria</taxon>
        <taxon>Hyphomicrobiales</taxon>
        <taxon>Rhizobiaceae</taxon>
        <taxon>Rhizobium/Agrobacterium group</taxon>
        <taxon>Rhizobium</taxon>
    </lineage>
</organism>
<proteinExistence type="predicted"/>
<keyword evidence="1" id="KW-1133">Transmembrane helix</keyword>
<dbReference type="Proteomes" id="UP000757604">
    <property type="component" value="Unassembled WGS sequence"/>
</dbReference>